<proteinExistence type="predicted"/>
<dbReference type="Proteomes" id="UP001519887">
    <property type="component" value="Unassembled WGS sequence"/>
</dbReference>
<comment type="caution">
    <text evidence="2">The sequence shown here is derived from an EMBL/GenBank/DDBJ whole genome shotgun (WGS) entry which is preliminary data.</text>
</comment>
<evidence type="ECO:0000313" key="2">
    <source>
        <dbReference type="EMBL" id="MBW7452785.1"/>
    </source>
</evidence>
<dbReference type="RefSeq" id="WP_210044833.1">
    <property type="nucleotide sequence ID" value="NZ_JBHLVU010000029.1"/>
</dbReference>
<dbReference type="EMBL" id="JAHZIK010000018">
    <property type="protein sequence ID" value="MBW7452785.1"/>
    <property type="molecule type" value="Genomic_DNA"/>
</dbReference>
<feature type="coiled-coil region" evidence="1">
    <location>
        <begin position="45"/>
        <end position="72"/>
    </location>
</feature>
<accession>A0ABS7BVV0</accession>
<sequence length="294" mass="34752">MGHKRVSYTDNFYMKEQEHQEQQLDALTEVYRKRLEELHELMAAKPEAESKLRLLHNAKEELQRNIEAEQLHQSQMAHSIQNALIRVSYDVEYKQRQQYYQSFSLSVDSETSLISTLTNKGRNYKGIIVSPDGLIFKNNRQKTLLKSLAEMGFLCFCFNHALDSSIEHREGSLYEYKDELVLLEWLKSERIKPVVLCTWVLQSAWFDLLEYKTIWYDICDHEDVLWGTNALSRLKHYDLVITADLVTFSDRRWKKYTAARNDSVLLDPAEKKENFSTYMELFGGHNRVPQRRNL</sequence>
<keyword evidence="3" id="KW-1185">Reference proteome</keyword>
<protein>
    <submittedName>
        <fullName evidence="2">Uncharacterized protein</fullName>
    </submittedName>
</protein>
<reference evidence="2 3" key="1">
    <citation type="submission" date="2021-07" db="EMBL/GenBank/DDBJ databases">
        <title>Paenibacillus radiodurans sp. nov., isolated from the southeastern edge of Tengger Desert.</title>
        <authorList>
            <person name="Zhang G."/>
        </authorList>
    </citation>
    <scope>NUCLEOTIDE SEQUENCE [LARGE SCALE GENOMIC DNA]</scope>
    <source>
        <strain evidence="2 3">CCM 7311</strain>
    </source>
</reference>
<keyword evidence="1" id="KW-0175">Coiled coil</keyword>
<evidence type="ECO:0000313" key="3">
    <source>
        <dbReference type="Proteomes" id="UP001519887"/>
    </source>
</evidence>
<organism evidence="2 3">
    <name type="scientific">Paenibacillus sepulcri</name>
    <dbReference type="NCBI Taxonomy" id="359917"/>
    <lineage>
        <taxon>Bacteria</taxon>
        <taxon>Bacillati</taxon>
        <taxon>Bacillota</taxon>
        <taxon>Bacilli</taxon>
        <taxon>Bacillales</taxon>
        <taxon>Paenibacillaceae</taxon>
        <taxon>Paenibacillus</taxon>
    </lineage>
</organism>
<gene>
    <name evidence="2" type="ORF">K0U00_01845</name>
</gene>
<evidence type="ECO:0000256" key="1">
    <source>
        <dbReference type="SAM" id="Coils"/>
    </source>
</evidence>
<name>A0ABS7BVV0_9BACL</name>